<reference evidence="1" key="1">
    <citation type="submission" date="2014-09" db="EMBL/GenBank/DDBJ databases">
        <authorList>
            <person name="Magalhaes I.L.F."/>
            <person name="Oliveira U."/>
            <person name="Santos F.R."/>
            <person name="Vidigal T.H.D.A."/>
            <person name="Brescovit A.D."/>
            <person name="Santos A.J."/>
        </authorList>
    </citation>
    <scope>NUCLEOTIDE SEQUENCE</scope>
    <source>
        <tissue evidence="1">Shoot tissue taken approximately 20 cm above the soil surface</tissue>
    </source>
</reference>
<proteinExistence type="predicted"/>
<evidence type="ECO:0000313" key="1">
    <source>
        <dbReference type="EMBL" id="JAD68820.1"/>
    </source>
</evidence>
<reference evidence="1" key="2">
    <citation type="journal article" date="2015" name="Data Brief">
        <title>Shoot transcriptome of the giant reed, Arundo donax.</title>
        <authorList>
            <person name="Barrero R.A."/>
            <person name="Guerrero F.D."/>
            <person name="Moolhuijzen P."/>
            <person name="Goolsby J.A."/>
            <person name="Tidwell J."/>
            <person name="Bellgard S.E."/>
            <person name="Bellgard M.I."/>
        </authorList>
    </citation>
    <scope>NUCLEOTIDE SEQUENCE</scope>
    <source>
        <tissue evidence="1">Shoot tissue taken approximately 20 cm above the soil surface</tissue>
    </source>
</reference>
<accession>A0A0A9C5Y9</accession>
<name>A0A0A9C5Y9_ARUDO</name>
<dbReference type="AlphaFoldDB" id="A0A0A9C5Y9"/>
<organism evidence="1">
    <name type="scientific">Arundo donax</name>
    <name type="common">Giant reed</name>
    <name type="synonym">Donax arundinaceus</name>
    <dbReference type="NCBI Taxonomy" id="35708"/>
    <lineage>
        <taxon>Eukaryota</taxon>
        <taxon>Viridiplantae</taxon>
        <taxon>Streptophyta</taxon>
        <taxon>Embryophyta</taxon>
        <taxon>Tracheophyta</taxon>
        <taxon>Spermatophyta</taxon>
        <taxon>Magnoliopsida</taxon>
        <taxon>Liliopsida</taxon>
        <taxon>Poales</taxon>
        <taxon>Poaceae</taxon>
        <taxon>PACMAD clade</taxon>
        <taxon>Arundinoideae</taxon>
        <taxon>Arundineae</taxon>
        <taxon>Arundo</taxon>
    </lineage>
</organism>
<sequence>MFDLVIFVPDKNQLFLFRFNHNLLSKTNTMFSLYTEHLAIVLRK</sequence>
<protein>
    <submittedName>
        <fullName evidence="1">Uncharacterized protein</fullName>
    </submittedName>
</protein>
<dbReference type="EMBL" id="GBRH01229075">
    <property type="protein sequence ID" value="JAD68820.1"/>
    <property type="molecule type" value="Transcribed_RNA"/>
</dbReference>